<name>A0A4S4AYL7_9RHOO</name>
<comment type="caution">
    <text evidence="5">The sequence shown here is derived from an EMBL/GenBank/DDBJ whole genome shotgun (WGS) entry which is preliminary data.</text>
</comment>
<dbReference type="InterPro" id="IPR001310">
    <property type="entry name" value="Histidine_triad_HIT"/>
</dbReference>
<evidence type="ECO:0000259" key="4">
    <source>
        <dbReference type="PROSITE" id="PS51084"/>
    </source>
</evidence>
<dbReference type="AlphaFoldDB" id="A0A4S4AYL7"/>
<dbReference type="PANTHER" id="PTHR23089">
    <property type="entry name" value="HISTIDINE TRIAD HIT PROTEIN"/>
    <property type="match status" value="1"/>
</dbReference>
<gene>
    <name evidence="5" type="ORF">E6C76_14175</name>
</gene>
<protein>
    <submittedName>
        <fullName evidence="5">Histidine triad nucleotide-binding protein</fullName>
    </submittedName>
</protein>
<dbReference type="PRINTS" id="PR00332">
    <property type="entry name" value="HISTRIAD"/>
</dbReference>
<feature type="domain" description="HIT" evidence="4">
    <location>
        <begin position="6"/>
        <end position="114"/>
    </location>
</feature>
<dbReference type="InterPro" id="IPR019808">
    <property type="entry name" value="Histidine_triad_CS"/>
</dbReference>
<dbReference type="CDD" id="cd01276">
    <property type="entry name" value="PKCI_related"/>
    <property type="match status" value="1"/>
</dbReference>
<dbReference type="Gene3D" id="3.30.428.10">
    <property type="entry name" value="HIT-like"/>
    <property type="match status" value="1"/>
</dbReference>
<dbReference type="RefSeq" id="WP_136348893.1">
    <property type="nucleotide sequence ID" value="NZ_SSOC01000005.1"/>
</dbReference>
<dbReference type="OrthoDB" id="9784774at2"/>
<proteinExistence type="predicted"/>
<evidence type="ECO:0000256" key="1">
    <source>
        <dbReference type="PIRSR" id="PIRSR601310-1"/>
    </source>
</evidence>
<dbReference type="PROSITE" id="PS00892">
    <property type="entry name" value="HIT_1"/>
    <property type="match status" value="1"/>
</dbReference>
<organism evidence="5 6">
    <name type="scientific">Pseudothauera nasutitermitis</name>
    <dbReference type="NCBI Taxonomy" id="2565930"/>
    <lineage>
        <taxon>Bacteria</taxon>
        <taxon>Pseudomonadati</taxon>
        <taxon>Pseudomonadota</taxon>
        <taxon>Betaproteobacteria</taxon>
        <taxon>Rhodocyclales</taxon>
        <taxon>Zoogloeaceae</taxon>
        <taxon>Pseudothauera</taxon>
    </lineage>
</organism>
<evidence type="ECO:0000313" key="6">
    <source>
        <dbReference type="Proteomes" id="UP000308430"/>
    </source>
</evidence>
<feature type="active site" description="Tele-AMP-histidine intermediate" evidence="1">
    <location>
        <position position="100"/>
    </location>
</feature>
<dbReference type="Pfam" id="PF01230">
    <property type="entry name" value="HIT"/>
    <property type="match status" value="1"/>
</dbReference>
<keyword evidence="6" id="KW-1185">Reference proteome</keyword>
<evidence type="ECO:0000313" key="5">
    <source>
        <dbReference type="EMBL" id="THF63732.1"/>
    </source>
</evidence>
<dbReference type="SUPFAM" id="SSF54197">
    <property type="entry name" value="HIT-like"/>
    <property type="match status" value="1"/>
</dbReference>
<evidence type="ECO:0000256" key="2">
    <source>
        <dbReference type="PIRSR" id="PIRSR601310-3"/>
    </source>
</evidence>
<dbReference type="InterPro" id="IPR011146">
    <property type="entry name" value="HIT-like"/>
</dbReference>
<evidence type="ECO:0000256" key="3">
    <source>
        <dbReference type="PROSITE-ProRule" id="PRU00464"/>
    </source>
</evidence>
<dbReference type="EMBL" id="SSOC01000005">
    <property type="protein sequence ID" value="THF63732.1"/>
    <property type="molecule type" value="Genomic_DNA"/>
</dbReference>
<sequence>MSDDCIFCRIARGEIPSRKIYEDDLVFAFHDINPIAPVHFLVIPKVHVASMAELEDEHEAALGRAMVVAGKIAREQGATDGFRTIVNTGRVGRQEVYHLHIHVLGGPEILPAMLKR</sequence>
<reference evidence="5 6" key="1">
    <citation type="submission" date="2019-04" db="EMBL/GenBank/DDBJ databases">
        <title>Azoarcus nasutitermitis sp. nov. isolated from termite nest.</title>
        <authorList>
            <person name="Lin S.-Y."/>
            <person name="Hameed A."/>
            <person name="Hsu Y.-H."/>
            <person name="Young C.-C."/>
        </authorList>
    </citation>
    <scope>NUCLEOTIDE SEQUENCE [LARGE SCALE GENOMIC DNA]</scope>
    <source>
        <strain evidence="5 6">CC-YHH838</strain>
    </source>
</reference>
<accession>A0A4S4AYL7</accession>
<feature type="short sequence motif" description="Histidine triad motif" evidence="2 3">
    <location>
        <begin position="98"/>
        <end position="102"/>
    </location>
</feature>
<dbReference type="InterPro" id="IPR036265">
    <property type="entry name" value="HIT-like_sf"/>
</dbReference>
<dbReference type="PROSITE" id="PS51084">
    <property type="entry name" value="HIT_2"/>
    <property type="match status" value="1"/>
</dbReference>
<dbReference type="Proteomes" id="UP000308430">
    <property type="component" value="Unassembled WGS sequence"/>
</dbReference>
<dbReference type="GO" id="GO:0003824">
    <property type="term" value="F:catalytic activity"/>
    <property type="evidence" value="ECO:0007669"/>
    <property type="project" value="InterPro"/>
</dbReference>